<keyword evidence="1" id="KW-0812">Transmembrane</keyword>
<gene>
    <name evidence="2" type="ORF">DFH08DRAFT_781072</name>
</gene>
<name>A0AAD6ZZY9_9AGAR</name>
<dbReference type="AlphaFoldDB" id="A0AAD6ZZY9"/>
<evidence type="ECO:0000313" key="2">
    <source>
        <dbReference type="EMBL" id="KAJ7346237.1"/>
    </source>
</evidence>
<comment type="caution">
    <text evidence="2">The sequence shown here is derived from an EMBL/GenBank/DDBJ whole genome shotgun (WGS) entry which is preliminary data.</text>
</comment>
<keyword evidence="1" id="KW-1133">Transmembrane helix</keyword>
<dbReference type="EMBL" id="JARIHO010000021">
    <property type="protein sequence ID" value="KAJ7346237.1"/>
    <property type="molecule type" value="Genomic_DNA"/>
</dbReference>
<dbReference type="Proteomes" id="UP001218218">
    <property type="component" value="Unassembled WGS sequence"/>
</dbReference>
<keyword evidence="3" id="KW-1185">Reference proteome</keyword>
<proteinExistence type="predicted"/>
<evidence type="ECO:0000313" key="3">
    <source>
        <dbReference type="Proteomes" id="UP001218218"/>
    </source>
</evidence>
<sequence>MSAASTFVRQVVVDDTDPAISYGPEGWFVADPSVLTKGNWGPIYNGTSHATASTNSTLSFSFKGTSITVKGSVIISTDTNNITDPTWTCSVDGTEIPSNPFNFPENNWPLCNQPQMASGAHTLTIQVKSKGQPFYIDHLEYHPLLEAVFPSAVLVYSDSDPALTYGAGWAQGDGMSTQTAGSNATLSFYGTSATLIAYISGKGPPNAIIAHYTIDGGAPVTFQLTGQSGAQYNQVIFTTPGLPDGPHNLTVTHGGDINHTPLSVKYFFVTNTTTVASTASSLSSTGTSVYRPTSTVLVSPHRAENISSAIDIVGGVGGGVFLLAVQGAIYVWYRRRQRRATGEASMFSPYPMSGSDTARPFVQLSGYFARTRKRGFGATGEVPRPSRAKRASPLVRTVRHEDSGLRLEDGAQRIPEIVELPPGYTPL</sequence>
<keyword evidence="1" id="KW-0472">Membrane</keyword>
<reference evidence="2" key="1">
    <citation type="submission" date="2023-03" db="EMBL/GenBank/DDBJ databases">
        <title>Massive genome expansion in bonnet fungi (Mycena s.s.) driven by repeated elements and novel gene families across ecological guilds.</title>
        <authorList>
            <consortium name="Lawrence Berkeley National Laboratory"/>
            <person name="Harder C.B."/>
            <person name="Miyauchi S."/>
            <person name="Viragh M."/>
            <person name="Kuo A."/>
            <person name="Thoen E."/>
            <person name="Andreopoulos B."/>
            <person name="Lu D."/>
            <person name="Skrede I."/>
            <person name="Drula E."/>
            <person name="Henrissat B."/>
            <person name="Morin E."/>
            <person name="Kohler A."/>
            <person name="Barry K."/>
            <person name="LaButti K."/>
            <person name="Morin E."/>
            <person name="Salamov A."/>
            <person name="Lipzen A."/>
            <person name="Mereny Z."/>
            <person name="Hegedus B."/>
            <person name="Baldrian P."/>
            <person name="Stursova M."/>
            <person name="Weitz H."/>
            <person name="Taylor A."/>
            <person name="Grigoriev I.V."/>
            <person name="Nagy L.G."/>
            <person name="Martin F."/>
            <person name="Kauserud H."/>
        </authorList>
    </citation>
    <scope>NUCLEOTIDE SEQUENCE</scope>
    <source>
        <strain evidence="2">CBHHK002</strain>
    </source>
</reference>
<feature type="transmembrane region" description="Helical" evidence="1">
    <location>
        <begin position="312"/>
        <end position="333"/>
    </location>
</feature>
<accession>A0AAD6ZZY9</accession>
<dbReference type="Gene3D" id="2.60.120.260">
    <property type="entry name" value="Galactose-binding domain-like"/>
    <property type="match status" value="2"/>
</dbReference>
<evidence type="ECO:0000256" key="1">
    <source>
        <dbReference type="SAM" id="Phobius"/>
    </source>
</evidence>
<protein>
    <submittedName>
        <fullName evidence="2">Uncharacterized protein</fullName>
    </submittedName>
</protein>
<organism evidence="2 3">
    <name type="scientific">Mycena albidolilacea</name>
    <dbReference type="NCBI Taxonomy" id="1033008"/>
    <lineage>
        <taxon>Eukaryota</taxon>
        <taxon>Fungi</taxon>
        <taxon>Dikarya</taxon>
        <taxon>Basidiomycota</taxon>
        <taxon>Agaricomycotina</taxon>
        <taxon>Agaricomycetes</taxon>
        <taxon>Agaricomycetidae</taxon>
        <taxon>Agaricales</taxon>
        <taxon>Marasmiineae</taxon>
        <taxon>Mycenaceae</taxon>
        <taxon>Mycena</taxon>
    </lineage>
</organism>